<dbReference type="InterPro" id="IPR007965">
    <property type="entry name" value="GNAT_ATAT"/>
</dbReference>
<comment type="similarity">
    <text evidence="3">Belongs to the acetyltransferase ATAT1 family.</text>
</comment>
<dbReference type="GO" id="GO:0019799">
    <property type="term" value="F:tubulin N-acetyltransferase activity"/>
    <property type="evidence" value="ECO:0007669"/>
    <property type="project" value="UniProtKB-UniRule"/>
</dbReference>
<dbReference type="HAMAP" id="MF_03130">
    <property type="entry name" value="mec17"/>
    <property type="match status" value="1"/>
</dbReference>
<evidence type="ECO:0000256" key="1">
    <source>
        <dbReference type="ARBA" id="ARBA00022679"/>
    </source>
</evidence>
<evidence type="ECO:0000313" key="6">
    <source>
        <dbReference type="EMBL" id="ORY48235.1"/>
    </source>
</evidence>
<evidence type="ECO:0000313" key="7">
    <source>
        <dbReference type="Proteomes" id="UP000193642"/>
    </source>
</evidence>
<feature type="compositionally biased region" description="Polar residues" evidence="4">
    <location>
        <begin position="287"/>
        <end position="296"/>
    </location>
</feature>
<gene>
    <name evidence="6" type="ORF">BCR33DRAFT_848260</name>
</gene>
<comment type="caution">
    <text evidence="3">Lacks conserved residue(s) required for the propagation of feature annotation.</text>
</comment>
<comment type="caution">
    <text evidence="6">The sequence shown here is derived from an EMBL/GenBank/DDBJ whole genome shotgun (WGS) entry which is preliminary data.</text>
</comment>
<evidence type="ECO:0000256" key="3">
    <source>
        <dbReference type="HAMAP-Rule" id="MF_03130"/>
    </source>
</evidence>
<dbReference type="Proteomes" id="UP000193642">
    <property type="component" value="Unassembled WGS sequence"/>
</dbReference>
<accession>A0A1Y2CPI1</accession>
<keyword evidence="1 3" id="KW-0808">Transferase</keyword>
<feature type="region of interest" description="Disordered" evidence="4">
    <location>
        <begin position="285"/>
        <end position="312"/>
    </location>
</feature>
<dbReference type="PROSITE" id="PS51730">
    <property type="entry name" value="GNAT_ATAT"/>
    <property type="match status" value="1"/>
</dbReference>
<dbReference type="EMBL" id="MCGO01000012">
    <property type="protein sequence ID" value="ORY48235.1"/>
    <property type="molecule type" value="Genomic_DNA"/>
</dbReference>
<protein>
    <recommendedName>
        <fullName evidence="3">Alpha-tubulin N-acetyltransferase</fullName>
        <shortName evidence="3">Alpha-TAT</shortName>
        <shortName evidence="3">TAT</shortName>
        <ecNumber evidence="3">2.3.1.108</ecNumber>
    </recommendedName>
    <alternativeName>
        <fullName evidence="3">Acetyltransferase mec-17 homolog</fullName>
    </alternativeName>
</protein>
<dbReference type="Pfam" id="PF05301">
    <property type="entry name" value="Acetyltransf_16"/>
    <property type="match status" value="1"/>
</dbReference>
<dbReference type="GO" id="GO:0005874">
    <property type="term" value="C:microtubule"/>
    <property type="evidence" value="ECO:0007669"/>
    <property type="project" value="InterPro"/>
</dbReference>
<dbReference type="Gene3D" id="3.40.630.30">
    <property type="match status" value="1"/>
</dbReference>
<dbReference type="GO" id="GO:0070507">
    <property type="term" value="P:regulation of microtubule cytoskeleton organization"/>
    <property type="evidence" value="ECO:0007669"/>
    <property type="project" value="UniProtKB-UniRule"/>
</dbReference>
<organism evidence="6 7">
    <name type="scientific">Rhizoclosmatium globosum</name>
    <dbReference type="NCBI Taxonomy" id="329046"/>
    <lineage>
        <taxon>Eukaryota</taxon>
        <taxon>Fungi</taxon>
        <taxon>Fungi incertae sedis</taxon>
        <taxon>Chytridiomycota</taxon>
        <taxon>Chytridiomycota incertae sedis</taxon>
        <taxon>Chytridiomycetes</taxon>
        <taxon>Chytridiales</taxon>
        <taxon>Chytriomycetaceae</taxon>
        <taxon>Rhizoclosmatium</taxon>
    </lineage>
</organism>
<dbReference type="InterPro" id="IPR038746">
    <property type="entry name" value="Atat"/>
</dbReference>
<dbReference type="EC" id="2.3.1.108" evidence="3"/>
<reference evidence="6 7" key="1">
    <citation type="submission" date="2016-07" db="EMBL/GenBank/DDBJ databases">
        <title>Pervasive Adenine N6-methylation of Active Genes in Fungi.</title>
        <authorList>
            <consortium name="DOE Joint Genome Institute"/>
            <person name="Mondo S.J."/>
            <person name="Dannebaum R.O."/>
            <person name="Kuo R.C."/>
            <person name="Labutti K."/>
            <person name="Haridas S."/>
            <person name="Kuo A."/>
            <person name="Salamov A."/>
            <person name="Ahrendt S.R."/>
            <person name="Lipzen A."/>
            <person name="Sullivan W."/>
            <person name="Andreopoulos W.B."/>
            <person name="Clum A."/>
            <person name="Lindquist E."/>
            <person name="Daum C."/>
            <person name="Ramamoorthy G.K."/>
            <person name="Gryganskyi A."/>
            <person name="Culley D."/>
            <person name="Magnuson J.K."/>
            <person name="James T.Y."/>
            <person name="O'Malley M.A."/>
            <person name="Stajich J.E."/>
            <person name="Spatafora J.W."/>
            <person name="Visel A."/>
            <person name="Grigoriev I.V."/>
        </authorList>
    </citation>
    <scope>NUCLEOTIDE SEQUENCE [LARGE SCALE GENOMIC DNA]</scope>
    <source>
        <strain evidence="6 7">JEL800</strain>
    </source>
</reference>
<dbReference type="AlphaFoldDB" id="A0A1Y2CPI1"/>
<evidence type="ECO:0000256" key="4">
    <source>
        <dbReference type="SAM" id="MobiDB-lite"/>
    </source>
</evidence>
<keyword evidence="2 3" id="KW-0012">Acyltransferase</keyword>
<proteinExistence type="inferred from homology"/>
<sequence>MDARNINQIHDERRTASNDPRDVYDHCAVLRAPVSIFTATNIPRYQPQFGALVGIIEILGEGSARAQGLRSAVTSIQKLMHNLSHRLYVMRSELEVEETEHYAETDVMEQDYQSERVNSLEKAANEIVGVGELNIHELEQQRDTRAPKYKTCKAIGILKVGIKKLFVSDESGRQLQISPLCVLDFYIHESMQRSGKGKKLFDCMLANEQLSAGQLAYDRPSPRMVSFLRKHYGLVDYIPQANNFMIFKQFGLASINQDPRKRGFETLSLHASAVPFTQKPRIAPIPSTDSLSSNDIQMQMQPPSSPPQPVLQPRNEYTLNTPRFSNTLPHLPPALLPFLTHLLHRWKAHLKPQYSHIVFILPDVQVPTHTIERTNKIVWQTV</sequence>
<evidence type="ECO:0000256" key="2">
    <source>
        <dbReference type="ARBA" id="ARBA00023315"/>
    </source>
</evidence>
<keyword evidence="7" id="KW-1185">Reference proteome</keyword>
<name>A0A1Y2CPI1_9FUNG</name>
<dbReference type="PANTHER" id="PTHR12327:SF0">
    <property type="entry name" value="ALPHA-TUBULIN N-ACETYLTRANSFERASE 1"/>
    <property type="match status" value="1"/>
</dbReference>
<comment type="catalytic activity">
    <reaction evidence="3">
        <text>L-lysyl-[alpha-tubulin] + acetyl-CoA = N(6)-acetyl-L-lysyl-[alpha-tubulin] + CoA + H(+)</text>
        <dbReference type="Rhea" id="RHEA:15277"/>
        <dbReference type="Rhea" id="RHEA-COMP:11278"/>
        <dbReference type="Rhea" id="RHEA-COMP:11279"/>
        <dbReference type="ChEBI" id="CHEBI:15378"/>
        <dbReference type="ChEBI" id="CHEBI:29969"/>
        <dbReference type="ChEBI" id="CHEBI:57287"/>
        <dbReference type="ChEBI" id="CHEBI:57288"/>
        <dbReference type="ChEBI" id="CHEBI:61930"/>
        <dbReference type="EC" id="2.3.1.108"/>
    </reaction>
</comment>
<comment type="function">
    <text evidence="3">Specifically acetylates 'Lys-40' in alpha-tubulin on the lumenal side of microtubules. Promotes microtubule destabilization and accelerates microtubule dynamics; this activity may be independent of acetylation activity. Acetylates alpha-tubulin with a slow enzymatic rate, due to a catalytic site that is not optimized for acetyl transfer. Enters the microtubule through each end and diffuses quickly throughout the lumen of microtubules. Acetylates only long/old microtubules because of its slow acetylation rate since it does not have time to act on dynamically unstable microtubules before the enzyme is released.</text>
</comment>
<feature type="site" description="Crucial for catalytic activity" evidence="3">
    <location>
        <position position="67"/>
    </location>
</feature>
<dbReference type="OrthoDB" id="447510at2759"/>
<feature type="domain" description="N-acetyltransferase" evidence="5">
    <location>
        <begin position="21"/>
        <end position="251"/>
    </location>
</feature>
<feature type="region of interest" description="Disordered" evidence="4">
    <location>
        <begin position="1"/>
        <end position="20"/>
    </location>
</feature>
<dbReference type="PANTHER" id="PTHR12327">
    <property type="entry name" value="ALPHA-TUBULIN N-ACETYLTRANSFERASE 1"/>
    <property type="match status" value="1"/>
</dbReference>
<evidence type="ECO:0000259" key="5">
    <source>
        <dbReference type="PROSITE" id="PS51730"/>
    </source>
</evidence>
<feature type="binding site" evidence="3">
    <location>
        <begin position="185"/>
        <end position="198"/>
    </location>
    <ligand>
        <name>acetyl-CoA</name>
        <dbReference type="ChEBI" id="CHEBI:57288"/>
    </ligand>
</feature>